<feature type="transmembrane region" description="Helical" evidence="4">
    <location>
        <begin position="58"/>
        <end position="78"/>
    </location>
</feature>
<evidence type="ECO:0000313" key="6">
    <source>
        <dbReference type="EMBL" id="WQQ24981.1"/>
    </source>
</evidence>
<dbReference type="PANTHER" id="PTHR44688">
    <property type="entry name" value="DNA-BINDING TRANSCRIPTIONAL ACTIVATOR DEVR_DOSR"/>
    <property type="match status" value="1"/>
</dbReference>
<evidence type="ECO:0000256" key="4">
    <source>
        <dbReference type="SAM" id="Phobius"/>
    </source>
</evidence>
<dbReference type="PROSITE" id="PS50043">
    <property type="entry name" value="HTH_LUXR_2"/>
    <property type="match status" value="1"/>
</dbReference>
<evidence type="ECO:0000256" key="1">
    <source>
        <dbReference type="ARBA" id="ARBA00023015"/>
    </source>
</evidence>
<feature type="transmembrane region" description="Helical" evidence="4">
    <location>
        <begin position="7"/>
        <end position="25"/>
    </location>
</feature>
<dbReference type="Pfam" id="PF00196">
    <property type="entry name" value="GerE"/>
    <property type="match status" value="1"/>
</dbReference>
<name>A0ABZ0ZM16_9ACTN</name>
<feature type="transmembrane region" description="Helical" evidence="4">
    <location>
        <begin position="90"/>
        <end position="109"/>
    </location>
</feature>
<feature type="domain" description="HTH luxR-type" evidence="5">
    <location>
        <begin position="249"/>
        <end position="314"/>
    </location>
</feature>
<reference evidence="7" key="1">
    <citation type="submission" date="2023-12" db="EMBL/GenBank/DDBJ databases">
        <title>Novel species in genus Nocardioides.</title>
        <authorList>
            <person name="Zhou H."/>
        </authorList>
    </citation>
    <scope>NUCLEOTIDE SEQUENCE [LARGE SCALE GENOMIC DNA]</scope>
    <source>
        <strain evidence="7">HM61</strain>
    </source>
</reference>
<evidence type="ECO:0000259" key="5">
    <source>
        <dbReference type="PROSITE" id="PS50043"/>
    </source>
</evidence>
<evidence type="ECO:0000256" key="2">
    <source>
        <dbReference type="ARBA" id="ARBA00023125"/>
    </source>
</evidence>
<dbReference type="SUPFAM" id="SSF46894">
    <property type="entry name" value="C-terminal effector domain of the bipartite response regulators"/>
    <property type="match status" value="1"/>
</dbReference>
<organism evidence="6 7">
    <name type="scientific">Nocardioides bizhenqiangii</name>
    <dbReference type="NCBI Taxonomy" id="3095076"/>
    <lineage>
        <taxon>Bacteria</taxon>
        <taxon>Bacillati</taxon>
        <taxon>Actinomycetota</taxon>
        <taxon>Actinomycetes</taxon>
        <taxon>Propionibacteriales</taxon>
        <taxon>Nocardioidaceae</taxon>
        <taxon>Nocardioides</taxon>
    </lineage>
</organism>
<keyword evidence="1" id="KW-0805">Transcription regulation</keyword>
<dbReference type="SMART" id="SM00421">
    <property type="entry name" value="HTH_LUXR"/>
    <property type="match status" value="1"/>
</dbReference>
<keyword evidence="2" id="KW-0238">DNA-binding</keyword>
<dbReference type="RefSeq" id="WP_322936535.1">
    <property type="nucleotide sequence ID" value="NZ_CP141059.1"/>
</dbReference>
<dbReference type="Gene3D" id="1.10.10.10">
    <property type="entry name" value="Winged helix-like DNA-binding domain superfamily/Winged helix DNA-binding domain"/>
    <property type="match status" value="1"/>
</dbReference>
<dbReference type="InterPro" id="IPR016032">
    <property type="entry name" value="Sig_transdc_resp-reg_C-effctor"/>
</dbReference>
<dbReference type="EMBL" id="CP141059">
    <property type="protein sequence ID" value="WQQ24981.1"/>
    <property type="molecule type" value="Genomic_DNA"/>
</dbReference>
<feature type="transmembrane region" description="Helical" evidence="4">
    <location>
        <begin position="194"/>
        <end position="214"/>
    </location>
</feature>
<dbReference type="CDD" id="cd06170">
    <property type="entry name" value="LuxR_C_like"/>
    <property type="match status" value="1"/>
</dbReference>
<feature type="transmembrane region" description="Helical" evidence="4">
    <location>
        <begin position="121"/>
        <end position="140"/>
    </location>
</feature>
<evidence type="ECO:0000313" key="7">
    <source>
        <dbReference type="Proteomes" id="UP001327225"/>
    </source>
</evidence>
<accession>A0ABZ0ZM16</accession>
<dbReference type="PANTHER" id="PTHR44688:SF16">
    <property type="entry name" value="DNA-BINDING TRANSCRIPTIONAL ACTIVATOR DEVR_DOSR"/>
    <property type="match status" value="1"/>
</dbReference>
<dbReference type="InterPro" id="IPR036388">
    <property type="entry name" value="WH-like_DNA-bd_sf"/>
</dbReference>
<keyword evidence="7" id="KW-1185">Reference proteome</keyword>
<protein>
    <submittedName>
        <fullName evidence="6">Response regulator transcription factor</fullName>
    </submittedName>
</protein>
<proteinExistence type="predicted"/>
<feature type="transmembrane region" description="Helical" evidence="4">
    <location>
        <begin position="160"/>
        <end position="182"/>
    </location>
</feature>
<dbReference type="PRINTS" id="PR00038">
    <property type="entry name" value="HTHLUXR"/>
</dbReference>
<dbReference type="Proteomes" id="UP001327225">
    <property type="component" value="Chromosome"/>
</dbReference>
<keyword evidence="4" id="KW-0812">Transmembrane</keyword>
<keyword evidence="4" id="KW-1133">Transmembrane helix</keyword>
<sequence length="323" mass="33897">MISRPSIAWAAITVTLAILLATVAISADTGLWKLVLIALALGLPGALSATLHPRNAVGWLLLAVALAFASLGLASQWLDAGHESSWATLAVDRVGAIVVPLTVLALLLVPDGRLPSPRWRPVAVAVVCAQLAVIVAWTLVRGSPASPNPIGVLPADWAGAVDTIGSWVLQGPLLLAIAAVVFRLRRPADRTNLAALLWGVAGFALLAVGGHVFWPAAADALDTLGATLLGAGITVTLLRVPEPIGIDWSNVDTPELSPREREVLELVAEGLTNREIAERLFISPVTARNHVSRILTKLSLENRTQAATWLSQRGSRSPDSLAS</sequence>
<keyword evidence="3" id="KW-0804">Transcription</keyword>
<gene>
    <name evidence="6" type="ORF">SHK19_13505</name>
</gene>
<dbReference type="InterPro" id="IPR000792">
    <property type="entry name" value="Tscrpt_reg_LuxR_C"/>
</dbReference>
<feature type="transmembrane region" description="Helical" evidence="4">
    <location>
        <begin position="31"/>
        <end position="51"/>
    </location>
</feature>
<evidence type="ECO:0000256" key="3">
    <source>
        <dbReference type="ARBA" id="ARBA00023163"/>
    </source>
</evidence>
<keyword evidence="4" id="KW-0472">Membrane</keyword>